<accession>A0A1I3L1A9</accession>
<dbReference type="InterPro" id="IPR004468">
    <property type="entry name" value="CTP_synthase"/>
</dbReference>
<dbReference type="AlphaFoldDB" id="A0A1I3L1A9"/>
<dbReference type="UniPathway" id="UPA00159">
    <property type="reaction ID" value="UER00277"/>
</dbReference>
<evidence type="ECO:0000256" key="5">
    <source>
        <dbReference type="ARBA" id="ARBA00022741"/>
    </source>
</evidence>
<reference evidence="12" key="1">
    <citation type="submission" date="2016-10" db="EMBL/GenBank/DDBJ databases">
        <authorList>
            <person name="Varghese N."/>
            <person name="Submissions S."/>
        </authorList>
    </citation>
    <scope>NUCLEOTIDE SEQUENCE [LARGE SCALE GENOMIC DNA]</scope>
    <source>
        <strain evidence="12">OK042</strain>
    </source>
</reference>
<dbReference type="GO" id="GO:0005829">
    <property type="term" value="C:cytosol"/>
    <property type="evidence" value="ECO:0007669"/>
    <property type="project" value="TreeGrafter"/>
</dbReference>
<dbReference type="GO" id="GO:0044210">
    <property type="term" value="P:'de novo' CTP biosynthetic process"/>
    <property type="evidence" value="ECO:0007669"/>
    <property type="project" value="UniProtKB-UniPathway"/>
</dbReference>
<evidence type="ECO:0000256" key="8">
    <source>
        <dbReference type="ARBA" id="ARBA00022975"/>
    </source>
</evidence>
<evidence type="ECO:0000256" key="7">
    <source>
        <dbReference type="ARBA" id="ARBA00022962"/>
    </source>
</evidence>
<comment type="similarity">
    <text evidence="2">Belongs to the CTP synthase family.</text>
</comment>
<dbReference type="Proteomes" id="UP000198915">
    <property type="component" value="Unassembled WGS sequence"/>
</dbReference>
<dbReference type="PANTHER" id="PTHR11550:SF0">
    <property type="entry name" value="CTP SYNTHASE-RELATED"/>
    <property type="match status" value="1"/>
</dbReference>
<comment type="catalytic activity">
    <reaction evidence="9">
        <text>UTP + L-glutamine + ATP + H2O = CTP + L-glutamate + ADP + phosphate + 2 H(+)</text>
        <dbReference type="Rhea" id="RHEA:26426"/>
        <dbReference type="ChEBI" id="CHEBI:15377"/>
        <dbReference type="ChEBI" id="CHEBI:15378"/>
        <dbReference type="ChEBI" id="CHEBI:29985"/>
        <dbReference type="ChEBI" id="CHEBI:30616"/>
        <dbReference type="ChEBI" id="CHEBI:37563"/>
        <dbReference type="ChEBI" id="CHEBI:43474"/>
        <dbReference type="ChEBI" id="CHEBI:46398"/>
        <dbReference type="ChEBI" id="CHEBI:58359"/>
        <dbReference type="ChEBI" id="CHEBI:456216"/>
        <dbReference type="EC" id="6.3.4.2"/>
    </reaction>
</comment>
<dbReference type="SUPFAM" id="SSF52317">
    <property type="entry name" value="Class I glutamine amidotransferase-like"/>
    <property type="match status" value="1"/>
</dbReference>
<keyword evidence="4" id="KW-0436">Ligase</keyword>
<feature type="domain" description="Glutamine amidotransferase" evidence="10">
    <location>
        <begin position="23"/>
        <end position="118"/>
    </location>
</feature>
<comment type="pathway">
    <text evidence="1">Pyrimidine metabolism; CTP biosynthesis via de novo pathway; CTP from UDP: step 2/2.</text>
</comment>
<dbReference type="RefSeq" id="WP_092266051.1">
    <property type="nucleotide sequence ID" value="NZ_BJOE01000019.1"/>
</dbReference>
<protein>
    <recommendedName>
        <fullName evidence="3">CTP synthase (glutamine hydrolyzing)</fullName>
        <ecNumber evidence="3">6.3.4.2</ecNumber>
    </recommendedName>
</protein>
<evidence type="ECO:0000256" key="2">
    <source>
        <dbReference type="ARBA" id="ARBA00007533"/>
    </source>
</evidence>
<evidence type="ECO:0000256" key="6">
    <source>
        <dbReference type="ARBA" id="ARBA00022840"/>
    </source>
</evidence>
<dbReference type="GO" id="GO:0042802">
    <property type="term" value="F:identical protein binding"/>
    <property type="evidence" value="ECO:0007669"/>
    <property type="project" value="TreeGrafter"/>
</dbReference>
<keyword evidence="7" id="KW-0315">Glutamine amidotransferase</keyword>
<dbReference type="EMBL" id="FORT01000001">
    <property type="protein sequence ID" value="SFI78444.1"/>
    <property type="molecule type" value="Genomic_DNA"/>
</dbReference>
<name>A0A1I3L1A9_9BACL</name>
<gene>
    <name evidence="11" type="ORF">SAMN05518846_101153</name>
</gene>
<dbReference type="GO" id="GO:0019856">
    <property type="term" value="P:pyrimidine nucleobase biosynthetic process"/>
    <property type="evidence" value="ECO:0007669"/>
    <property type="project" value="TreeGrafter"/>
</dbReference>
<dbReference type="PROSITE" id="PS51273">
    <property type="entry name" value="GATASE_TYPE_1"/>
    <property type="match status" value="1"/>
</dbReference>
<dbReference type="STRING" id="1884381.SAMN05518846_101153"/>
<keyword evidence="6" id="KW-0067">ATP-binding</keyword>
<evidence type="ECO:0000256" key="3">
    <source>
        <dbReference type="ARBA" id="ARBA00012291"/>
    </source>
</evidence>
<dbReference type="Gene3D" id="3.40.50.880">
    <property type="match status" value="1"/>
</dbReference>
<evidence type="ECO:0000256" key="9">
    <source>
        <dbReference type="ARBA" id="ARBA00047781"/>
    </source>
</evidence>
<dbReference type="PANTHER" id="PTHR11550">
    <property type="entry name" value="CTP SYNTHASE"/>
    <property type="match status" value="1"/>
</dbReference>
<dbReference type="InterPro" id="IPR017926">
    <property type="entry name" value="GATASE"/>
</dbReference>
<organism evidence="11 12">
    <name type="scientific">Brevibacillus centrosporus</name>
    <dbReference type="NCBI Taxonomy" id="54910"/>
    <lineage>
        <taxon>Bacteria</taxon>
        <taxon>Bacillati</taxon>
        <taxon>Bacillota</taxon>
        <taxon>Bacilli</taxon>
        <taxon>Bacillales</taxon>
        <taxon>Paenibacillaceae</taxon>
        <taxon>Brevibacillus</taxon>
    </lineage>
</organism>
<dbReference type="EC" id="6.3.4.2" evidence="3"/>
<keyword evidence="8" id="KW-0665">Pyrimidine biosynthesis</keyword>
<evidence type="ECO:0000256" key="1">
    <source>
        <dbReference type="ARBA" id="ARBA00005171"/>
    </source>
</evidence>
<dbReference type="GO" id="GO:0005524">
    <property type="term" value="F:ATP binding"/>
    <property type="evidence" value="ECO:0007669"/>
    <property type="project" value="UniProtKB-KW"/>
</dbReference>
<proteinExistence type="inferred from homology"/>
<keyword evidence="12" id="KW-1185">Reference proteome</keyword>
<evidence type="ECO:0000259" key="10">
    <source>
        <dbReference type="Pfam" id="PF00117"/>
    </source>
</evidence>
<evidence type="ECO:0000313" key="11">
    <source>
        <dbReference type="EMBL" id="SFI78444.1"/>
    </source>
</evidence>
<dbReference type="GO" id="GO:0003883">
    <property type="term" value="F:CTP synthase activity"/>
    <property type="evidence" value="ECO:0007669"/>
    <property type="project" value="UniProtKB-EC"/>
</dbReference>
<evidence type="ECO:0000313" key="12">
    <source>
        <dbReference type="Proteomes" id="UP000198915"/>
    </source>
</evidence>
<evidence type="ECO:0000256" key="4">
    <source>
        <dbReference type="ARBA" id="ARBA00022598"/>
    </source>
</evidence>
<dbReference type="InterPro" id="IPR029062">
    <property type="entry name" value="Class_I_gatase-like"/>
</dbReference>
<keyword evidence="5" id="KW-0547">Nucleotide-binding</keyword>
<dbReference type="NCBIfam" id="NF004836">
    <property type="entry name" value="PRK06186.1"/>
    <property type="match status" value="1"/>
</dbReference>
<sequence>MYRIGLIGDYNPEVVAHGAIPRAIELAAKDLGKQVEVEWILTPRLLQAPPEEVLSDFDGLWAVPGSPYKSKEGVLQGISYARENLIPFLGTCGGFQHMVIEFARNVLGLAEADHAEDNPAASLLIVAPLTCSVSQQTHIFTLTEGSRIARIYGRLEIAEQYGTCNYGVNAAFTEKLVEAGLCVGGVDTKGEVRLMEYVQHPFFIGTLFQPERSAFQGIVHPLLKEFVFQATQQAKGE</sequence>
<dbReference type="Pfam" id="PF00117">
    <property type="entry name" value="GATase"/>
    <property type="match status" value="1"/>
</dbReference>